<evidence type="ECO:0000256" key="1">
    <source>
        <dbReference type="ARBA" id="ARBA00022679"/>
    </source>
</evidence>
<feature type="domain" description="N-acetyltransferase" evidence="4">
    <location>
        <begin position="3"/>
        <end position="170"/>
    </location>
</feature>
<keyword evidence="6" id="KW-1185">Reference proteome</keyword>
<evidence type="ECO:0000313" key="6">
    <source>
        <dbReference type="Proteomes" id="UP000279446"/>
    </source>
</evidence>
<dbReference type="InterPro" id="IPR051531">
    <property type="entry name" value="N-acetyltransferase"/>
</dbReference>
<keyword evidence="2" id="KW-0012">Acyltransferase</keyword>
<dbReference type="OrthoDB" id="9801656at2"/>
<dbReference type="AlphaFoldDB" id="A0A433YCG7"/>
<dbReference type="InterPro" id="IPR000182">
    <property type="entry name" value="GNAT_dom"/>
</dbReference>
<dbReference type="EMBL" id="RZNY01000004">
    <property type="protein sequence ID" value="RUT47554.1"/>
    <property type="molecule type" value="Genomic_DNA"/>
</dbReference>
<protein>
    <submittedName>
        <fullName evidence="5">N-acetyltransferase</fullName>
    </submittedName>
</protein>
<dbReference type="PANTHER" id="PTHR43792">
    <property type="entry name" value="GNAT FAMILY, PUTATIVE (AFU_ORTHOLOGUE AFUA_3G00765)-RELATED-RELATED"/>
    <property type="match status" value="1"/>
</dbReference>
<dbReference type="InterPro" id="IPR016181">
    <property type="entry name" value="Acyl_CoA_acyltransferase"/>
</dbReference>
<evidence type="ECO:0000256" key="2">
    <source>
        <dbReference type="ARBA" id="ARBA00023315"/>
    </source>
</evidence>
<name>A0A433YCG7_9BACL</name>
<dbReference type="PROSITE" id="PS51186">
    <property type="entry name" value="GNAT"/>
    <property type="match status" value="1"/>
</dbReference>
<reference evidence="5 6" key="1">
    <citation type="submission" date="2018-12" db="EMBL/GenBank/DDBJ databases">
        <authorList>
            <person name="Sun L."/>
            <person name="Chen Z."/>
        </authorList>
    </citation>
    <scope>NUCLEOTIDE SEQUENCE [LARGE SCALE GENOMIC DNA]</scope>
    <source>
        <strain evidence="5 6">DSM 15890</strain>
    </source>
</reference>
<organism evidence="5 6">
    <name type="scientific">Paenibacillus anaericanus</name>
    <dbReference type="NCBI Taxonomy" id="170367"/>
    <lineage>
        <taxon>Bacteria</taxon>
        <taxon>Bacillati</taxon>
        <taxon>Bacillota</taxon>
        <taxon>Bacilli</taxon>
        <taxon>Bacillales</taxon>
        <taxon>Paenibacillaceae</taxon>
        <taxon>Paenibacillus</taxon>
    </lineage>
</organism>
<accession>A0A433YCG7</accession>
<evidence type="ECO:0000313" key="5">
    <source>
        <dbReference type="EMBL" id="RUT47554.1"/>
    </source>
</evidence>
<dbReference type="SUPFAM" id="SSF55729">
    <property type="entry name" value="Acyl-CoA N-acyltransferases (Nat)"/>
    <property type="match status" value="1"/>
</dbReference>
<sequence length="172" mass="20071">MDIFIEKLHIRDAEDLLKFELENRTFFEEMVPTRGADYYTPNIFNKKLEALLDEQFQGVSYYFLIKDRDNSIIGRINLVDIDESRKVGHLGYRIGQVHTGKGIASKALTLLLESISDKEIKLIEAKTTTNNVASQKVLEKNGFKRLDRSDKQFEMNGQKVSFVYYRFEYTLK</sequence>
<keyword evidence="1 5" id="KW-0808">Transferase</keyword>
<comment type="caution">
    <text evidence="5">The sequence shown here is derived from an EMBL/GenBank/DDBJ whole genome shotgun (WGS) entry which is preliminary data.</text>
</comment>
<dbReference type="Gene3D" id="3.40.630.30">
    <property type="match status" value="1"/>
</dbReference>
<dbReference type="PANTHER" id="PTHR43792:SF8">
    <property type="entry name" value="[RIBOSOMAL PROTEIN US5]-ALANINE N-ACETYLTRANSFERASE"/>
    <property type="match status" value="1"/>
</dbReference>
<dbReference type="GO" id="GO:0008999">
    <property type="term" value="F:protein-N-terminal-alanine acetyltransferase activity"/>
    <property type="evidence" value="ECO:0007669"/>
    <property type="project" value="TreeGrafter"/>
</dbReference>
<evidence type="ECO:0000259" key="4">
    <source>
        <dbReference type="PROSITE" id="PS51186"/>
    </source>
</evidence>
<dbReference type="Pfam" id="PF13302">
    <property type="entry name" value="Acetyltransf_3"/>
    <property type="match status" value="1"/>
</dbReference>
<dbReference type="Proteomes" id="UP000279446">
    <property type="component" value="Unassembled WGS sequence"/>
</dbReference>
<proteinExistence type="inferred from homology"/>
<dbReference type="GO" id="GO:0005737">
    <property type="term" value="C:cytoplasm"/>
    <property type="evidence" value="ECO:0007669"/>
    <property type="project" value="TreeGrafter"/>
</dbReference>
<dbReference type="RefSeq" id="WP_127191432.1">
    <property type="nucleotide sequence ID" value="NZ_RZNY01000004.1"/>
</dbReference>
<comment type="similarity">
    <text evidence="3">Belongs to the acetyltransferase family. RimJ subfamily.</text>
</comment>
<gene>
    <name evidence="5" type="ORF">EJP82_07595</name>
</gene>
<evidence type="ECO:0000256" key="3">
    <source>
        <dbReference type="ARBA" id="ARBA00038502"/>
    </source>
</evidence>